<evidence type="ECO:0000256" key="2">
    <source>
        <dbReference type="ARBA" id="ARBA00022448"/>
    </source>
</evidence>
<dbReference type="InterPro" id="IPR027469">
    <property type="entry name" value="Cation_efflux_TMD_sf"/>
</dbReference>
<sequence length="206" mass="22903">MMNSGHAGQLANPMTFSPVHEHVFIGAGQRRNERRIWWVIGLAVNLLSARSLRDEHHHAIHGHDHDHAHGHDNNLQAAYLHVVADALTSALAIAALLLGSVFGWVWADPLMGVVDALVILRWSWSLIREVSLVLLDAQPAHDDKTARIRAQLEDDGVELFDLHIWQIAPGRYAAIVALGATEPQPPSYYKAWPGHLEWLAHLSVEV</sequence>
<dbReference type="GO" id="GO:0016020">
    <property type="term" value="C:membrane"/>
    <property type="evidence" value="ECO:0007669"/>
    <property type="project" value="UniProtKB-SubCell"/>
</dbReference>
<evidence type="ECO:0000256" key="5">
    <source>
        <dbReference type="ARBA" id="ARBA00023065"/>
    </source>
</evidence>
<evidence type="ECO:0000256" key="3">
    <source>
        <dbReference type="ARBA" id="ARBA00022692"/>
    </source>
</evidence>
<dbReference type="Gene3D" id="1.20.1510.10">
    <property type="entry name" value="Cation efflux protein transmembrane domain"/>
    <property type="match status" value="1"/>
</dbReference>
<evidence type="ECO:0000313" key="8">
    <source>
        <dbReference type="EMBL" id="AWB34183.1"/>
    </source>
</evidence>
<dbReference type="PANTHER" id="PTHR45755">
    <property type="match status" value="1"/>
</dbReference>
<dbReference type="InterPro" id="IPR058533">
    <property type="entry name" value="Cation_efflux_TM"/>
</dbReference>
<organism evidence="8 9">
    <name type="scientific">Orrella marina</name>
    <dbReference type="NCBI Taxonomy" id="2163011"/>
    <lineage>
        <taxon>Bacteria</taxon>
        <taxon>Pseudomonadati</taxon>
        <taxon>Pseudomonadota</taxon>
        <taxon>Betaproteobacteria</taxon>
        <taxon>Burkholderiales</taxon>
        <taxon>Alcaligenaceae</taxon>
        <taxon>Orrella</taxon>
    </lineage>
</organism>
<feature type="domain" description="Cation efflux protein transmembrane" evidence="7">
    <location>
        <begin position="39"/>
        <end position="135"/>
    </location>
</feature>
<gene>
    <name evidence="8" type="ORF">DBV39_11235</name>
</gene>
<evidence type="ECO:0000259" key="7">
    <source>
        <dbReference type="Pfam" id="PF01545"/>
    </source>
</evidence>
<keyword evidence="9" id="KW-1185">Reference proteome</keyword>
<dbReference type="SUPFAM" id="SSF161111">
    <property type="entry name" value="Cation efflux protein transmembrane domain-like"/>
    <property type="match status" value="1"/>
</dbReference>
<dbReference type="OrthoDB" id="271709at2"/>
<evidence type="ECO:0000256" key="4">
    <source>
        <dbReference type="ARBA" id="ARBA00022989"/>
    </source>
</evidence>
<reference evidence="8 9" key="1">
    <citation type="submission" date="2018-04" db="EMBL/GenBank/DDBJ databases">
        <title>Bordetella sp. HZ20 isolated from seawater.</title>
        <authorList>
            <person name="Sun C."/>
        </authorList>
    </citation>
    <scope>NUCLEOTIDE SEQUENCE [LARGE SCALE GENOMIC DNA]</scope>
    <source>
        <strain evidence="8 9">HZ20</strain>
    </source>
</reference>
<keyword evidence="6" id="KW-0472">Membrane</keyword>
<dbReference type="InterPro" id="IPR045316">
    <property type="entry name" value="Msc2-like"/>
</dbReference>
<evidence type="ECO:0000313" key="9">
    <source>
        <dbReference type="Proteomes" id="UP000244571"/>
    </source>
</evidence>
<keyword evidence="4" id="KW-1133">Transmembrane helix</keyword>
<dbReference type="AlphaFoldDB" id="A0A2R4XK79"/>
<keyword evidence="5" id="KW-0406">Ion transport</keyword>
<protein>
    <recommendedName>
        <fullName evidence="7">Cation efflux protein transmembrane domain-containing protein</fullName>
    </recommendedName>
</protein>
<evidence type="ECO:0000256" key="1">
    <source>
        <dbReference type="ARBA" id="ARBA00004141"/>
    </source>
</evidence>
<comment type="subcellular location">
    <subcellularLocation>
        <location evidence="1">Membrane</location>
        <topology evidence="1">Multi-pass membrane protein</topology>
    </subcellularLocation>
</comment>
<dbReference type="Pfam" id="PF01545">
    <property type="entry name" value="Cation_efflux"/>
    <property type="match status" value="1"/>
</dbReference>
<name>A0A2R4XK79_9BURK</name>
<dbReference type="GO" id="GO:0006882">
    <property type="term" value="P:intracellular zinc ion homeostasis"/>
    <property type="evidence" value="ECO:0007669"/>
    <property type="project" value="InterPro"/>
</dbReference>
<keyword evidence="2" id="KW-0813">Transport</keyword>
<dbReference type="NCBIfam" id="TIGR01297">
    <property type="entry name" value="CDF"/>
    <property type="match status" value="1"/>
</dbReference>
<dbReference type="Proteomes" id="UP000244571">
    <property type="component" value="Chromosome"/>
</dbReference>
<dbReference type="PANTHER" id="PTHR45755:SF4">
    <property type="entry name" value="ZINC TRANSPORTER 7"/>
    <property type="match status" value="1"/>
</dbReference>
<keyword evidence="3" id="KW-0812">Transmembrane</keyword>
<evidence type="ECO:0000256" key="6">
    <source>
        <dbReference type="ARBA" id="ARBA00023136"/>
    </source>
</evidence>
<dbReference type="RefSeq" id="WP_108621599.1">
    <property type="nucleotide sequence ID" value="NZ_CP028901.1"/>
</dbReference>
<accession>A0A2R4XK79</accession>
<dbReference type="KEGG" id="boz:DBV39_11235"/>
<dbReference type="GO" id="GO:0005385">
    <property type="term" value="F:zinc ion transmembrane transporter activity"/>
    <property type="evidence" value="ECO:0007669"/>
    <property type="project" value="InterPro"/>
</dbReference>
<proteinExistence type="predicted"/>
<dbReference type="EMBL" id="CP028901">
    <property type="protein sequence ID" value="AWB34183.1"/>
    <property type="molecule type" value="Genomic_DNA"/>
</dbReference>
<dbReference type="InterPro" id="IPR002524">
    <property type="entry name" value="Cation_efflux"/>
</dbReference>